<protein>
    <submittedName>
        <fullName evidence="1">Uncharacterized protein</fullName>
    </submittedName>
</protein>
<dbReference type="RefSeq" id="WP_126292288.1">
    <property type="nucleotide sequence ID" value="NZ_JAXUAO010000180.1"/>
</dbReference>
<name>A0A3S0HP25_9BACI</name>
<organism evidence="1 2">
    <name type="scientific">Lysinibacillus telephonicus</name>
    <dbReference type="NCBI Taxonomy" id="1714840"/>
    <lineage>
        <taxon>Bacteria</taxon>
        <taxon>Bacillati</taxon>
        <taxon>Bacillota</taxon>
        <taxon>Bacilli</taxon>
        <taxon>Bacillales</taxon>
        <taxon>Bacillaceae</taxon>
        <taxon>Lysinibacillus</taxon>
    </lineage>
</organism>
<evidence type="ECO:0000313" key="2">
    <source>
        <dbReference type="Proteomes" id="UP000276349"/>
    </source>
</evidence>
<dbReference type="Gene3D" id="1.10.287.1080">
    <property type="entry name" value="MazG-like"/>
    <property type="match status" value="1"/>
</dbReference>
<dbReference type="SUPFAM" id="SSF101386">
    <property type="entry name" value="all-alpha NTP pyrophosphatases"/>
    <property type="match status" value="1"/>
</dbReference>
<proteinExistence type="predicted"/>
<keyword evidence="2" id="KW-1185">Reference proteome</keyword>
<comment type="caution">
    <text evidence="1">The sequence shown here is derived from an EMBL/GenBank/DDBJ whole genome shotgun (WGS) entry which is preliminary data.</text>
</comment>
<evidence type="ECO:0000313" key="1">
    <source>
        <dbReference type="EMBL" id="RTQ96491.1"/>
    </source>
</evidence>
<accession>A0A3S0HP25</accession>
<reference evidence="1 2" key="1">
    <citation type="submission" date="2018-12" db="EMBL/GenBank/DDBJ databases">
        <authorList>
            <person name="Yu L."/>
        </authorList>
    </citation>
    <scope>NUCLEOTIDE SEQUENCE [LARGE SCALE GENOMIC DNA]</scope>
    <source>
        <strain evidence="1 2">S5H2222</strain>
    </source>
</reference>
<gene>
    <name evidence="1" type="ORF">EKG35_00125</name>
</gene>
<dbReference type="EMBL" id="RXNR01000001">
    <property type="protein sequence ID" value="RTQ96491.1"/>
    <property type="molecule type" value="Genomic_DNA"/>
</dbReference>
<sequence length="121" mass="14636">MDIEEIIRIQNEFDYEHGWALKSNDTKEKVKLINKDLIGIFGEIGEFSNLIKKLNLDLERVKDIEFEANFSKIRGDLEEELIDTFIYLIRIANHLDMDMTEKYLYKIKKNRERFKRYEVDK</sequence>
<dbReference type="AlphaFoldDB" id="A0A3S0HP25"/>
<dbReference type="OrthoDB" id="2970277at2"/>
<dbReference type="Proteomes" id="UP000276349">
    <property type="component" value="Unassembled WGS sequence"/>
</dbReference>